<gene>
    <name evidence="1" type="ORF">FA95DRAFT_1285767</name>
</gene>
<dbReference type="EMBL" id="MU275911">
    <property type="protein sequence ID" value="KAI0047096.1"/>
    <property type="molecule type" value="Genomic_DNA"/>
</dbReference>
<accession>A0ACB8RSH3</accession>
<organism evidence="1 2">
    <name type="scientific">Auriscalpium vulgare</name>
    <dbReference type="NCBI Taxonomy" id="40419"/>
    <lineage>
        <taxon>Eukaryota</taxon>
        <taxon>Fungi</taxon>
        <taxon>Dikarya</taxon>
        <taxon>Basidiomycota</taxon>
        <taxon>Agaricomycotina</taxon>
        <taxon>Agaricomycetes</taxon>
        <taxon>Russulales</taxon>
        <taxon>Auriscalpiaceae</taxon>
        <taxon>Auriscalpium</taxon>
    </lineage>
</organism>
<reference evidence="1" key="1">
    <citation type="submission" date="2021-02" db="EMBL/GenBank/DDBJ databases">
        <authorList>
            <consortium name="DOE Joint Genome Institute"/>
            <person name="Ahrendt S."/>
            <person name="Looney B.P."/>
            <person name="Miyauchi S."/>
            <person name="Morin E."/>
            <person name="Drula E."/>
            <person name="Courty P.E."/>
            <person name="Chicoki N."/>
            <person name="Fauchery L."/>
            <person name="Kohler A."/>
            <person name="Kuo A."/>
            <person name="Labutti K."/>
            <person name="Pangilinan J."/>
            <person name="Lipzen A."/>
            <person name="Riley R."/>
            <person name="Andreopoulos W."/>
            <person name="He G."/>
            <person name="Johnson J."/>
            <person name="Barry K.W."/>
            <person name="Grigoriev I.V."/>
            <person name="Nagy L."/>
            <person name="Hibbett D."/>
            <person name="Henrissat B."/>
            <person name="Matheny P.B."/>
            <person name="Labbe J."/>
            <person name="Martin F."/>
        </authorList>
    </citation>
    <scope>NUCLEOTIDE SEQUENCE</scope>
    <source>
        <strain evidence="1">FP105234-sp</strain>
    </source>
</reference>
<keyword evidence="2" id="KW-1185">Reference proteome</keyword>
<protein>
    <submittedName>
        <fullName evidence="1">Uncharacterized protein</fullName>
    </submittedName>
</protein>
<reference evidence="1" key="2">
    <citation type="journal article" date="2022" name="New Phytol.">
        <title>Evolutionary transition to the ectomycorrhizal habit in the genomes of a hyperdiverse lineage of mushroom-forming fungi.</title>
        <authorList>
            <person name="Looney B."/>
            <person name="Miyauchi S."/>
            <person name="Morin E."/>
            <person name="Drula E."/>
            <person name="Courty P.E."/>
            <person name="Kohler A."/>
            <person name="Kuo A."/>
            <person name="LaButti K."/>
            <person name="Pangilinan J."/>
            <person name="Lipzen A."/>
            <person name="Riley R."/>
            <person name="Andreopoulos W."/>
            <person name="He G."/>
            <person name="Johnson J."/>
            <person name="Nolan M."/>
            <person name="Tritt A."/>
            <person name="Barry K.W."/>
            <person name="Grigoriev I.V."/>
            <person name="Nagy L.G."/>
            <person name="Hibbett D."/>
            <person name="Henrissat B."/>
            <person name="Matheny P.B."/>
            <person name="Labbe J."/>
            <person name="Martin F.M."/>
        </authorList>
    </citation>
    <scope>NUCLEOTIDE SEQUENCE</scope>
    <source>
        <strain evidence="1">FP105234-sp</strain>
    </source>
</reference>
<name>A0ACB8RSH3_9AGAM</name>
<proteinExistence type="predicted"/>
<evidence type="ECO:0000313" key="1">
    <source>
        <dbReference type="EMBL" id="KAI0047096.1"/>
    </source>
</evidence>
<sequence>MCHYAITREGTRCPCLRSGEKRRGCVLCGLRRAPCVPYRPRAALVDATQPPQDEVHQPAPAAPARRSDEVPFSHLASEIDVEEHQMATTHIPTQLDASETSTRVDDQVQIAAALPDELSSAQKDDADADLREAEERMAELETKRREMLERQLAEQREMDRHLAGEREAFLQKMSLVFDKRVGMR</sequence>
<evidence type="ECO:0000313" key="2">
    <source>
        <dbReference type="Proteomes" id="UP000814033"/>
    </source>
</evidence>
<dbReference type="Proteomes" id="UP000814033">
    <property type="component" value="Unassembled WGS sequence"/>
</dbReference>
<comment type="caution">
    <text evidence="1">The sequence shown here is derived from an EMBL/GenBank/DDBJ whole genome shotgun (WGS) entry which is preliminary data.</text>
</comment>